<feature type="compositionally biased region" description="Basic and acidic residues" evidence="1">
    <location>
        <begin position="1"/>
        <end position="19"/>
    </location>
</feature>
<reference evidence="3" key="1">
    <citation type="submission" date="2018-06" db="EMBL/GenBank/DDBJ databases">
        <authorList>
            <person name="Zhirakovskaya E."/>
        </authorList>
    </citation>
    <scope>NUCLEOTIDE SEQUENCE</scope>
</reference>
<evidence type="ECO:0000256" key="1">
    <source>
        <dbReference type="SAM" id="MobiDB-lite"/>
    </source>
</evidence>
<keyword evidence="2" id="KW-0472">Membrane</keyword>
<accession>A0A3B1DUR0</accession>
<feature type="region of interest" description="Disordered" evidence="1">
    <location>
        <begin position="1"/>
        <end position="29"/>
    </location>
</feature>
<organism evidence="3">
    <name type="scientific">hydrothermal vent metagenome</name>
    <dbReference type="NCBI Taxonomy" id="652676"/>
    <lineage>
        <taxon>unclassified sequences</taxon>
        <taxon>metagenomes</taxon>
        <taxon>ecological metagenomes</taxon>
    </lineage>
</organism>
<gene>
    <name evidence="3" type="ORF">MNBD_PLANCTO03-1855</name>
</gene>
<evidence type="ECO:0000256" key="2">
    <source>
        <dbReference type="SAM" id="Phobius"/>
    </source>
</evidence>
<protein>
    <submittedName>
        <fullName evidence="3">Uncharacterized protein</fullName>
    </submittedName>
</protein>
<dbReference type="AlphaFoldDB" id="A0A3B1DUR0"/>
<name>A0A3B1DUR0_9ZZZZ</name>
<feature type="transmembrane region" description="Helical" evidence="2">
    <location>
        <begin position="33"/>
        <end position="53"/>
    </location>
</feature>
<keyword evidence="2" id="KW-0812">Transmembrane</keyword>
<evidence type="ECO:0000313" key="3">
    <source>
        <dbReference type="EMBL" id="VAX38910.1"/>
    </source>
</evidence>
<proteinExistence type="predicted"/>
<dbReference type="EMBL" id="UOGK01000168">
    <property type="protein sequence ID" value="VAX38910.1"/>
    <property type="molecule type" value="Genomic_DNA"/>
</dbReference>
<keyword evidence="2" id="KW-1133">Transmembrane helix</keyword>
<sequence>MNTTHKEPCPHGSENRATENRATNHPRHPSEGPLLLCALLLAVFLGVVLSPIFNQPARAEMVAESDHLVVMTAKGGGSEDIFLVLDNRTEQLTVYTISNQNTLDLVQRLELPDLFQAARAKRLGGN</sequence>